<dbReference type="Proteomes" id="UP001288620">
    <property type="component" value="Unassembled WGS sequence"/>
</dbReference>
<evidence type="ECO:0000313" key="1">
    <source>
        <dbReference type="EMBL" id="MDZ7277149.1"/>
    </source>
</evidence>
<dbReference type="RefSeq" id="WP_322541286.1">
    <property type="nucleotide sequence ID" value="NZ_JAOBTT010000001.1"/>
</dbReference>
<accession>A0ABU5LB32</accession>
<comment type="caution">
    <text evidence="1">The sequence shown here is derived from an EMBL/GenBank/DDBJ whole genome shotgun (WGS) entry which is preliminary data.</text>
</comment>
<organism evidence="1 2">
    <name type="scientific">Pantoea eucrina</name>
    <dbReference type="NCBI Taxonomy" id="472693"/>
    <lineage>
        <taxon>Bacteria</taxon>
        <taxon>Pseudomonadati</taxon>
        <taxon>Pseudomonadota</taxon>
        <taxon>Gammaproteobacteria</taxon>
        <taxon>Enterobacterales</taxon>
        <taxon>Erwiniaceae</taxon>
        <taxon>Pantoea</taxon>
    </lineage>
</organism>
<proteinExistence type="predicted"/>
<dbReference type="EMBL" id="JAOBTT010000001">
    <property type="protein sequence ID" value="MDZ7277149.1"/>
    <property type="molecule type" value="Genomic_DNA"/>
</dbReference>
<name>A0ABU5LB32_9GAMM</name>
<reference evidence="2" key="1">
    <citation type="submission" date="2023-07" db="EMBL/GenBank/DDBJ databases">
        <title>Structural and functional analysis of rice phyllospheric bacteria for their antimicrobial properties and defense elicitation against blast disease.</title>
        <authorList>
            <person name="Sahu K.P."/>
            <person name="Asharani P."/>
            <person name="Kumar M."/>
            <person name="Reddy B."/>
            <person name="Kumar A."/>
        </authorList>
    </citation>
    <scope>NUCLEOTIDE SEQUENCE [LARGE SCALE GENOMIC DNA]</scope>
    <source>
        <strain evidence="2">OsEp_Plm_30P10</strain>
    </source>
</reference>
<gene>
    <name evidence="1" type="ORF">N4G40_02480</name>
</gene>
<keyword evidence="2" id="KW-1185">Reference proteome</keyword>
<sequence length="106" mass="12027">MRESSSLALLRRNDGSQRCSLDNVNVRVARVLRRCGAIWPMYSLFLYYSYSMGNAGVTCLPALKNQTCVLFRVTAEMSSLAQQILRQRPALLCCRFIFFPGIKESP</sequence>
<protein>
    <submittedName>
        <fullName evidence="1">Uncharacterized protein</fullName>
    </submittedName>
</protein>
<evidence type="ECO:0000313" key="2">
    <source>
        <dbReference type="Proteomes" id="UP001288620"/>
    </source>
</evidence>